<accession>A0ABS0ZT89</accession>
<feature type="region of interest" description="Disordered" evidence="2">
    <location>
        <begin position="614"/>
        <end position="673"/>
    </location>
</feature>
<dbReference type="Proteomes" id="UP000746649">
    <property type="component" value="Unassembled WGS sequence"/>
</dbReference>
<dbReference type="NCBIfam" id="TIGR01414">
    <property type="entry name" value="autotrans_barl"/>
    <property type="match status" value="1"/>
</dbReference>
<dbReference type="InterPro" id="IPR004899">
    <property type="entry name" value="Pertactin_central"/>
</dbReference>
<dbReference type="InterPro" id="IPR006315">
    <property type="entry name" value="OM_autotransptr_brl_dom"/>
</dbReference>
<evidence type="ECO:0000256" key="2">
    <source>
        <dbReference type="SAM" id="MobiDB-lite"/>
    </source>
</evidence>
<feature type="domain" description="Autotransporter" evidence="4">
    <location>
        <begin position="707"/>
        <end position="972"/>
    </location>
</feature>
<evidence type="ECO:0000313" key="5">
    <source>
        <dbReference type="EMBL" id="MBJ8382025.1"/>
    </source>
</evidence>
<protein>
    <submittedName>
        <fullName evidence="5">Autotransporter outer membrane beta-barrel domain-containing protein</fullName>
    </submittedName>
</protein>
<dbReference type="InterPro" id="IPR003991">
    <property type="entry name" value="Pertactin_virulence_factor"/>
</dbReference>
<evidence type="ECO:0000256" key="1">
    <source>
        <dbReference type="ARBA" id="ARBA00022729"/>
    </source>
</evidence>
<name>A0ABS0ZT89_9ENTR</name>
<keyword evidence="6" id="KW-1185">Reference proteome</keyword>
<organism evidence="5 6">
    <name type="scientific">Citrobacter sedlakii</name>
    <dbReference type="NCBI Taxonomy" id="67826"/>
    <lineage>
        <taxon>Bacteria</taxon>
        <taxon>Pseudomonadati</taxon>
        <taxon>Pseudomonadota</taxon>
        <taxon>Gammaproteobacteria</taxon>
        <taxon>Enterobacterales</taxon>
        <taxon>Enterobacteriaceae</taxon>
        <taxon>Citrobacter</taxon>
        <taxon>Citrobacter freundii complex</taxon>
    </lineage>
</organism>
<dbReference type="Gene3D" id="2.40.128.130">
    <property type="entry name" value="Autotransporter beta-domain"/>
    <property type="match status" value="1"/>
</dbReference>
<keyword evidence="1 3" id="KW-0732">Signal</keyword>
<comment type="caution">
    <text evidence="5">The sequence shown here is derived from an EMBL/GenBank/DDBJ whole genome shotgun (WGS) entry which is preliminary data.</text>
</comment>
<dbReference type="Pfam" id="PF03212">
    <property type="entry name" value="Pertactin"/>
    <property type="match status" value="1"/>
</dbReference>
<dbReference type="InterPro" id="IPR005546">
    <property type="entry name" value="Autotransporte_beta"/>
</dbReference>
<dbReference type="PANTHER" id="PTHR35037">
    <property type="entry name" value="C-TERMINAL REGION OF AIDA-LIKE PROTEIN"/>
    <property type="match status" value="1"/>
</dbReference>
<dbReference type="InterPro" id="IPR051551">
    <property type="entry name" value="Autotransporter_adhesion"/>
</dbReference>
<feature type="compositionally biased region" description="Pro residues" evidence="2">
    <location>
        <begin position="633"/>
        <end position="667"/>
    </location>
</feature>
<evidence type="ECO:0000256" key="3">
    <source>
        <dbReference type="SAM" id="SignalP"/>
    </source>
</evidence>
<dbReference type="InterPro" id="IPR011050">
    <property type="entry name" value="Pectin_lyase_fold/virulence"/>
</dbReference>
<evidence type="ECO:0000313" key="6">
    <source>
        <dbReference type="Proteomes" id="UP000746649"/>
    </source>
</evidence>
<dbReference type="InterPro" id="IPR012332">
    <property type="entry name" value="Autotransporter_pectin_lyase_C"/>
</dbReference>
<dbReference type="InterPro" id="IPR036709">
    <property type="entry name" value="Autotransporte_beta_dom_sf"/>
</dbReference>
<dbReference type="SUPFAM" id="SSF51126">
    <property type="entry name" value="Pectin lyase-like"/>
    <property type="match status" value="1"/>
</dbReference>
<dbReference type="EMBL" id="JADWND010000006">
    <property type="protein sequence ID" value="MBJ8382025.1"/>
    <property type="molecule type" value="Genomic_DNA"/>
</dbReference>
<sequence>MKRIFYHSVFPALCLTAYPLTAAEMLPSPFLPTQSTAMPGDLLNNPAYANHWAWVEQKWGEKYPALTIKDKKYIANQEIVLINPDFYKQNVVLLNESYSYNNTLNSVQLSIGDGLYEAAGSEAVNTTVKGEYLNGRGNIETGVLQLNNGGKAYHTIVENYGALTLNGRSEAYDTVVKTGGRQTVGGSAYAQANLIDGGLQVLSVTSTAVVEDTIVQNGGQQIIYAGTAKNSHIGAGSYQLTSGLALNTFLYNGAFQQVYAGQGGDNVADRDTTVYAGARQTVASGVSENARIYGTQVITGVGGEWLDGDWASDSDSKVRINGQQAKDATIYAGGLQRIQTGNADGTQVYGTQLVNGQKGGWSGGQWVEQDGWTGGIRANATNSTVHAGGLQQLAWYGEASDTLIDGGRQEVLALGHISNTTVRNGGSSLIAYGGYSSDALTVEDGSLTMEGGSVHDWTGNLGKGAWAAAVDLQSPSSLLYLKHNADEVESVATIKALTNNGVVNFSGPDGHTAGQFNRLELTTLDGSGTFIMNTNVSGGVGDFLNVSDAVTGQFHVTVRDSGSELRSRSVSPYHLIYANGSATDTFSMTNGSVDLGAYKYYLVHGADSDKDNWYLSPVAVTPEPGPDPDPEPTPEPGPDPEPAPNPDPNPAPEPDPHPAPEPGPTPGTKPDLSESAKAVIAMANVTPTLWDAELSTLRTRLGEIRQMGDHDDGAWGKYISSRYRVSTEHVGYRQDMNGVMLGGDKRFSLESSALIMGSMVSYTRSDLDSSSTQGKADSYGVGLYATWLHNSGYYVDGVLKANYFRTENNPYFNGGRTHAKDNTVGGGLSVEAGKHITLEDWFVEPYAQVSWFMGDKTHYKLDSGMSVKADAARSLKGETGLTFGKNMTLADGTLLQPYARLAVRHEFMKNNDVIINHTERFSNDMSGTSGKYGLGMTAKLNDRWSAWGEVNYEKGEHIETPYSGQLGIRYSF</sequence>
<dbReference type="PANTHER" id="PTHR35037:SF7">
    <property type="entry name" value="AUTOTRANSPORTER"/>
    <property type="match status" value="1"/>
</dbReference>
<feature type="chain" id="PRO_5045480332" evidence="3">
    <location>
        <begin position="23"/>
        <end position="972"/>
    </location>
</feature>
<feature type="signal peptide" evidence="3">
    <location>
        <begin position="1"/>
        <end position="22"/>
    </location>
</feature>
<gene>
    <name evidence="5" type="ORF">I6M88_13745</name>
</gene>
<dbReference type="InterPro" id="IPR030930">
    <property type="entry name" value="AIDA"/>
</dbReference>
<dbReference type="SUPFAM" id="SSF103515">
    <property type="entry name" value="Autotransporter"/>
    <property type="match status" value="1"/>
</dbReference>
<reference evidence="5 6" key="1">
    <citation type="submission" date="2020-11" db="EMBL/GenBank/DDBJ databases">
        <title>Enhanced detection system for hospital associated transmission using whole genome sequencing surveillance.</title>
        <authorList>
            <person name="Harrison L.H."/>
            <person name="Van Tyne D."/>
            <person name="Marsh J.W."/>
            <person name="Griffith M.P."/>
            <person name="Snyder D.J."/>
            <person name="Cooper V.S."/>
            <person name="Mustapha M."/>
        </authorList>
    </citation>
    <scope>NUCLEOTIDE SEQUENCE [LARGE SCALE GENOMIC DNA]</scope>
    <source>
        <strain evidence="5 6">CB00117</strain>
    </source>
</reference>
<dbReference type="SMART" id="SM00869">
    <property type="entry name" value="Autotransporter"/>
    <property type="match status" value="1"/>
</dbReference>
<dbReference type="NCBIfam" id="TIGR04415">
    <property type="entry name" value="O_hepto_targRPT"/>
    <property type="match status" value="1"/>
</dbReference>
<dbReference type="PROSITE" id="PS51208">
    <property type="entry name" value="AUTOTRANSPORTER"/>
    <property type="match status" value="1"/>
</dbReference>
<dbReference type="Gene3D" id="2.160.20.20">
    <property type="match status" value="1"/>
</dbReference>
<dbReference type="Pfam" id="PF03797">
    <property type="entry name" value="Autotransporter"/>
    <property type="match status" value="1"/>
</dbReference>
<evidence type="ECO:0000259" key="4">
    <source>
        <dbReference type="PROSITE" id="PS51208"/>
    </source>
</evidence>
<dbReference type="PRINTS" id="PR01484">
    <property type="entry name" value="PRTACTNFAMLY"/>
</dbReference>
<proteinExistence type="predicted"/>